<dbReference type="PANTHER" id="PTHR42865">
    <property type="entry name" value="PROTON/GLUTAMATE-ASPARTATE SYMPORTER"/>
    <property type="match status" value="1"/>
</dbReference>
<evidence type="ECO:0000313" key="9">
    <source>
        <dbReference type="Proteomes" id="UP000753256"/>
    </source>
</evidence>
<dbReference type="Proteomes" id="UP000753256">
    <property type="component" value="Unassembled WGS sequence"/>
</dbReference>
<feature type="transmembrane region" description="Helical" evidence="7">
    <location>
        <begin position="148"/>
        <end position="166"/>
    </location>
</feature>
<dbReference type="RefSeq" id="WP_273189375.1">
    <property type="nucleotide sequence ID" value="NZ_DYUZ01000014.1"/>
</dbReference>
<comment type="subcellular location">
    <subcellularLocation>
        <location evidence="1">Cell membrane</location>
        <topology evidence="1">Multi-pass membrane protein</topology>
    </subcellularLocation>
</comment>
<dbReference type="AlphaFoldDB" id="A0A921LUL1"/>
<evidence type="ECO:0000256" key="4">
    <source>
        <dbReference type="ARBA" id="ARBA00022692"/>
    </source>
</evidence>
<keyword evidence="4 7" id="KW-0812">Transmembrane</keyword>
<dbReference type="GO" id="GO:0015293">
    <property type="term" value="F:symporter activity"/>
    <property type="evidence" value="ECO:0007669"/>
    <property type="project" value="UniProtKB-KW"/>
</dbReference>
<proteinExistence type="predicted"/>
<evidence type="ECO:0000256" key="5">
    <source>
        <dbReference type="ARBA" id="ARBA00022989"/>
    </source>
</evidence>
<reference evidence="8" key="2">
    <citation type="submission" date="2021-09" db="EMBL/GenBank/DDBJ databases">
        <authorList>
            <person name="Gilroy R."/>
        </authorList>
    </citation>
    <scope>NUCLEOTIDE SEQUENCE</scope>
    <source>
        <strain evidence="8">ChiHjej13B12-9602</strain>
    </source>
</reference>
<name>A0A921LUL1_9ACTN</name>
<reference evidence="8" key="1">
    <citation type="journal article" date="2021" name="PeerJ">
        <title>Extensive microbial diversity within the chicken gut microbiome revealed by metagenomics and culture.</title>
        <authorList>
            <person name="Gilroy R."/>
            <person name="Ravi A."/>
            <person name="Getino M."/>
            <person name="Pursley I."/>
            <person name="Horton D.L."/>
            <person name="Alikhan N.F."/>
            <person name="Baker D."/>
            <person name="Gharbi K."/>
            <person name="Hall N."/>
            <person name="Watson M."/>
            <person name="Adriaenssens E.M."/>
            <person name="Foster-Nyarko E."/>
            <person name="Jarju S."/>
            <person name="Secka A."/>
            <person name="Antonio M."/>
            <person name="Oren A."/>
            <person name="Chaudhuri R.R."/>
            <person name="La Ragione R."/>
            <person name="Hildebrand F."/>
            <person name="Pallen M.J."/>
        </authorList>
    </citation>
    <scope>NUCLEOTIDE SEQUENCE</scope>
    <source>
        <strain evidence="8">ChiHjej13B12-9602</strain>
    </source>
</reference>
<evidence type="ECO:0000256" key="3">
    <source>
        <dbReference type="ARBA" id="ARBA00022475"/>
    </source>
</evidence>
<protein>
    <submittedName>
        <fullName evidence="8">Dicarboxylate/amino acid:cation symporter</fullName>
    </submittedName>
</protein>
<accession>A0A921LUL1</accession>
<sequence length="420" mass="43904">MATEVKKKGPDLTVLMLISMAVAVVAGLVVGEPMTQVQFIGDIFFALIQMSIPIFVLATVVKSVGGLTPQTLSGIAGKGVIIFIVSSGIAAALGIGLGVLFQPGAGAGTDAVMAAAGYDGEAVEMMTIQDTLTGFFGTNIVSSLANGSMIQIIIFAIALGLVISFWRQTHETCMVYDVISEVSDLLLNIIRGVMNIAPIGIFCYVSSMVASVGMSVLVPLAKYFLVMAFGMVIMFVAYLFVCGAYCKVNPLKLGAKMGRMLVTAFTTISSAVTLPTAMEDAKKKIGIREDVCDVLLPLGVPLNSNGVAIHMTVDALCIAQLYGITFGPSDFLTCWLICTMISFVNAATPGASLVSLTMMIPALGLPMEAIGIFGGLEYPTGATRTPLNVTGDVFAAMLVAGPDGIDHDIFDGKKEFQEAA</sequence>
<feature type="transmembrane region" description="Helical" evidence="7">
    <location>
        <begin position="79"/>
        <end position="101"/>
    </location>
</feature>
<feature type="transmembrane region" description="Helical" evidence="7">
    <location>
        <begin position="196"/>
        <end position="217"/>
    </location>
</feature>
<evidence type="ECO:0000313" key="8">
    <source>
        <dbReference type="EMBL" id="HJG36920.1"/>
    </source>
</evidence>
<dbReference type="Gene3D" id="1.10.3860.10">
    <property type="entry name" value="Sodium:dicarboxylate symporter"/>
    <property type="match status" value="1"/>
</dbReference>
<dbReference type="GO" id="GO:0005886">
    <property type="term" value="C:plasma membrane"/>
    <property type="evidence" value="ECO:0007669"/>
    <property type="project" value="UniProtKB-SubCell"/>
</dbReference>
<keyword evidence="2" id="KW-0813">Transport</keyword>
<gene>
    <name evidence="8" type="ORF">K8V70_03515</name>
</gene>
<dbReference type="InterPro" id="IPR001991">
    <property type="entry name" value="Na-dicarboxylate_symporter"/>
</dbReference>
<dbReference type="SUPFAM" id="SSF118215">
    <property type="entry name" value="Proton glutamate symport protein"/>
    <property type="match status" value="1"/>
</dbReference>
<organism evidence="8 9">
    <name type="scientific">Enorma phocaeensis</name>
    <dbReference type="NCBI Taxonomy" id="1871019"/>
    <lineage>
        <taxon>Bacteria</taxon>
        <taxon>Bacillati</taxon>
        <taxon>Actinomycetota</taxon>
        <taxon>Coriobacteriia</taxon>
        <taxon>Coriobacteriales</taxon>
        <taxon>Coriobacteriaceae</taxon>
        <taxon>Enorma</taxon>
    </lineage>
</organism>
<comment type="caution">
    <text evidence="8">The sequence shown here is derived from an EMBL/GenBank/DDBJ whole genome shotgun (WGS) entry which is preliminary data.</text>
</comment>
<feature type="transmembrane region" description="Helical" evidence="7">
    <location>
        <begin position="43"/>
        <end position="67"/>
    </location>
</feature>
<evidence type="ECO:0000256" key="2">
    <source>
        <dbReference type="ARBA" id="ARBA00022448"/>
    </source>
</evidence>
<dbReference type="InterPro" id="IPR036458">
    <property type="entry name" value="Na:dicarbo_symporter_sf"/>
</dbReference>
<keyword evidence="3" id="KW-1003">Cell membrane</keyword>
<dbReference type="PRINTS" id="PR00173">
    <property type="entry name" value="EDTRNSPORT"/>
</dbReference>
<evidence type="ECO:0000256" key="6">
    <source>
        <dbReference type="ARBA" id="ARBA00023136"/>
    </source>
</evidence>
<dbReference type="EMBL" id="DYUZ01000014">
    <property type="protein sequence ID" value="HJG36920.1"/>
    <property type="molecule type" value="Genomic_DNA"/>
</dbReference>
<evidence type="ECO:0000256" key="1">
    <source>
        <dbReference type="ARBA" id="ARBA00004651"/>
    </source>
</evidence>
<evidence type="ECO:0000256" key="7">
    <source>
        <dbReference type="SAM" id="Phobius"/>
    </source>
</evidence>
<keyword evidence="6 7" id="KW-0472">Membrane</keyword>
<keyword evidence="5 7" id="KW-1133">Transmembrane helix</keyword>
<dbReference type="Pfam" id="PF00375">
    <property type="entry name" value="SDF"/>
    <property type="match status" value="1"/>
</dbReference>
<feature type="transmembrane region" description="Helical" evidence="7">
    <location>
        <begin position="12"/>
        <end position="31"/>
    </location>
</feature>
<feature type="transmembrane region" description="Helical" evidence="7">
    <location>
        <begin position="223"/>
        <end position="246"/>
    </location>
</feature>
<dbReference type="PANTHER" id="PTHR42865:SF7">
    <property type="entry name" value="PROTON_GLUTAMATE-ASPARTATE SYMPORTER"/>
    <property type="match status" value="1"/>
</dbReference>